<dbReference type="EMBL" id="JAAOAK010000006">
    <property type="protein sequence ID" value="KAF5695616.1"/>
    <property type="molecule type" value="Genomic_DNA"/>
</dbReference>
<organism evidence="1 2">
    <name type="scientific">Fusarium denticulatum</name>
    <dbReference type="NCBI Taxonomy" id="48507"/>
    <lineage>
        <taxon>Eukaryota</taxon>
        <taxon>Fungi</taxon>
        <taxon>Dikarya</taxon>
        <taxon>Ascomycota</taxon>
        <taxon>Pezizomycotina</taxon>
        <taxon>Sordariomycetes</taxon>
        <taxon>Hypocreomycetidae</taxon>
        <taxon>Hypocreales</taxon>
        <taxon>Nectriaceae</taxon>
        <taxon>Fusarium</taxon>
        <taxon>Fusarium fujikuroi species complex</taxon>
    </lineage>
</organism>
<evidence type="ECO:0000313" key="1">
    <source>
        <dbReference type="EMBL" id="KAF5695616.1"/>
    </source>
</evidence>
<comment type="caution">
    <text evidence="1">The sequence shown here is derived from an EMBL/GenBank/DDBJ whole genome shotgun (WGS) entry which is preliminary data.</text>
</comment>
<evidence type="ECO:0000313" key="2">
    <source>
        <dbReference type="Proteomes" id="UP000562682"/>
    </source>
</evidence>
<dbReference type="PANTHER" id="PTHR38790">
    <property type="entry name" value="2EXR DOMAIN-CONTAINING PROTEIN-RELATED"/>
    <property type="match status" value="1"/>
</dbReference>
<dbReference type="PANTHER" id="PTHR38790:SF4">
    <property type="entry name" value="2EXR DOMAIN-CONTAINING PROTEIN"/>
    <property type="match status" value="1"/>
</dbReference>
<dbReference type="Proteomes" id="UP000562682">
    <property type="component" value="Unassembled WGS sequence"/>
</dbReference>
<sequence>MKRRFMTWYVAKREKHNGVPEPPTLPSPRSHFLTPSPSMEALSQSQQNALFFQMLPYEIRKQILTEAFGDRTIHVDLAYSHPSMPGSNKAHAMIQEWSTNTIHISSATLLVDLTAYILPQRLSSIRSLEIIWFVETDVCIGKSLPRDKDLNAILLTLDNHFPKLKRLNLALKLGLSKNVETHYQYLFDILDKFFMRRVSDSIQEPFAVSIPYTVYVEMRREIVRAQHHEGNVFHWQIWRSFGGEYVLPQKPWVTESFDTTPGVRSNNGYWIYPATSTICCVLLNAWD</sequence>
<name>A0A8H5XLC4_9HYPO</name>
<keyword evidence="2" id="KW-1185">Reference proteome</keyword>
<reference evidence="1 2" key="1">
    <citation type="submission" date="2020-05" db="EMBL/GenBank/DDBJ databases">
        <title>Identification and distribution of gene clusters putatively required for synthesis of sphingolipid metabolism inhibitors in phylogenetically diverse species of the filamentous fungus Fusarium.</title>
        <authorList>
            <person name="Kim H.-S."/>
            <person name="Busman M."/>
            <person name="Brown D.W."/>
            <person name="Divon H."/>
            <person name="Uhlig S."/>
            <person name="Proctor R.H."/>
        </authorList>
    </citation>
    <scope>NUCLEOTIDE SEQUENCE [LARGE SCALE GENOMIC DNA]</scope>
    <source>
        <strain evidence="1 2">NRRL 25311</strain>
    </source>
</reference>
<dbReference type="AlphaFoldDB" id="A0A8H5XLC4"/>
<accession>A0A8H5XLC4</accession>
<gene>
    <name evidence="1" type="ORF">FDENT_241</name>
</gene>
<proteinExistence type="predicted"/>
<protein>
    <submittedName>
        <fullName evidence="1">Uncharacterized protein</fullName>
    </submittedName>
</protein>